<dbReference type="SUPFAM" id="SSF52540">
    <property type="entry name" value="P-loop containing nucleoside triphosphate hydrolases"/>
    <property type="match status" value="1"/>
</dbReference>
<keyword evidence="2" id="KW-1185">Reference proteome</keyword>
<reference evidence="1 2" key="1">
    <citation type="submission" date="2018-08" db="EMBL/GenBank/DDBJ databases">
        <title>Genomic Encyclopedia of Archaeal and Bacterial Type Strains, Phase II (KMG-II): from individual species to whole genera.</title>
        <authorList>
            <person name="Goeker M."/>
        </authorList>
    </citation>
    <scope>NUCLEOTIDE SEQUENCE [LARGE SCALE GENOMIC DNA]</scope>
    <source>
        <strain evidence="1 2">DSM 45791</strain>
    </source>
</reference>
<dbReference type="OrthoDB" id="4647520at2"/>
<dbReference type="Pfam" id="PF12846">
    <property type="entry name" value="AAA_10"/>
    <property type="match status" value="1"/>
</dbReference>
<evidence type="ECO:0000313" key="1">
    <source>
        <dbReference type="EMBL" id="REH31026.1"/>
    </source>
</evidence>
<comment type="caution">
    <text evidence="1">The sequence shown here is derived from an EMBL/GenBank/DDBJ whole genome shotgun (WGS) entry which is preliminary data.</text>
</comment>
<dbReference type="InterPro" id="IPR027417">
    <property type="entry name" value="P-loop_NTPase"/>
</dbReference>
<evidence type="ECO:0000313" key="2">
    <source>
        <dbReference type="Proteomes" id="UP000256269"/>
    </source>
</evidence>
<gene>
    <name evidence="1" type="ORF">BCF44_12249</name>
</gene>
<accession>A0A3E0GWT7</accession>
<organism evidence="1 2">
    <name type="scientific">Kutzneria buriramensis</name>
    <dbReference type="NCBI Taxonomy" id="1045776"/>
    <lineage>
        <taxon>Bacteria</taxon>
        <taxon>Bacillati</taxon>
        <taxon>Actinomycetota</taxon>
        <taxon>Actinomycetes</taxon>
        <taxon>Pseudonocardiales</taxon>
        <taxon>Pseudonocardiaceae</taxon>
        <taxon>Kutzneria</taxon>
    </lineage>
</organism>
<sequence length="867" mass="95105">MLRAAPVRHISGNLLWTVHGTVWGLWELTPKTYLYLTRQEKLRFWQATTRALSRLPRHWSLLSLCARIDATCVLERSLSDVDLDVTPQLRTKTTALLERLDGVEMFERRFYLTAELPSAGQGWSASASATASNLRRLFGLTPPPVTVADRSDAFAAMARLEESIGAHLPLRRLTAAEQVWMMDRFPRRGLDEPLLEDYQDPKLFCDRVVGPDTGPGAPLRGVCLAGILDEPVYREGGTARLPSWRDLARKTATVPRYLQVQVAPRPGADLDAEDAVHDLVGHQAFVVQHSLPGEFPFPGGEWFAAAENVAFPVDWVVTGCSIPNTEATRRNATAQKHLVGQHEQWAGSPNGMPTELDQAHNAAEAEQLALAEDRNAPELELTAVFAVWAEDPDECQRRARVLTDQLTDGEYAATRPVGRQEECYWAFWPGQPLGGLHKAYRQWMMPADLAAFAPLAGSNLGDPSGALLGFSLDGVVLRPVLLDPGRGTRLVNRRSGNIVLTGEPGAGKSYAQKRMGEDTLDRGGRLIILDRTPRAEWSTWAEVVAHNPAIVRLTGGSGLCFDPLRVFAHLDDRGVRYTNGYLTLLTGVEPRSLHGTILKRAIKVVADQGGGINDVVEELLAAGATDPAAREVGERMANLRNDELAGIVFGEGIVPDLDAHDAVVFAAPELQLPTREDLASEYARRHLSDEQIHSQALLYLLTAVARHVAFDVVTRFTALVLDEAWALTDSAEGQALVRAALRDGSKHDCGVWLSSQTVETFSPEMIDLFSRWMLFRMTTRAAERTLEAFGIQPEPGLVELFDGLDAGQCLHSDLDRNVGMLQISASVLATHEMATRTDYEAALHYLAEQHAEQDQHAAAVPGADNAA</sequence>
<dbReference type="EMBL" id="QUNO01000022">
    <property type="protein sequence ID" value="REH31026.1"/>
    <property type="molecule type" value="Genomic_DNA"/>
</dbReference>
<proteinExistence type="predicted"/>
<name>A0A3E0GWT7_9PSEU</name>
<protein>
    <submittedName>
        <fullName evidence="1">AAA domain-containing protein</fullName>
    </submittedName>
</protein>
<dbReference type="RefSeq" id="WP_116180849.1">
    <property type="nucleotide sequence ID" value="NZ_CP144376.1"/>
</dbReference>
<dbReference type="Proteomes" id="UP000256269">
    <property type="component" value="Unassembled WGS sequence"/>
</dbReference>
<dbReference type="AlphaFoldDB" id="A0A3E0GWT7"/>
<dbReference type="Gene3D" id="3.40.50.300">
    <property type="entry name" value="P-loop containing nucleotide triphosphate hydrolases"/>
    <property type="match status" value="1"/>
</dbReference>